<protein>
    <submittedName>
        <fullName evidence="3">Alpha/beta hydrolase fold</fullName>
    </submittedName>
</protein>
<name>B3EAE1_TRIL1</name>
<dbReference type="GO" id="GO:0016020">
    <property type="term" value="C:membrane"/>
    <property type="evidence" value="ECO:0007669"/>
    <property type="project" value="TreeGrafter"/>
</dbReference>
<dbReference type="eggNOG" id="COG0596">
    <property type="taxonomic scope" value="Bacteria"/>
</dbReference>
<dbReference type="Pfam" id="PF00561">
    <property type="entry name" value="Abhydrolase_1"/>
    <property type="match status" value="1"/>
</dbReference>
<dbReference type="OrthoDB" id="9785408at2"/>
<keyword evidence="4" id="KW-1185">Reference proteome</keyword>
<dbReference type="ESTHER" id="geols-b3eae1">
    <property type="family name" value="BioH"/>
</dbReference>
<dbReference type="HOGENOM" id="CLU_020336_50_2_7"/>
<dbReference type="Gene3D" id="3.40.50.1820">
    <property type="entry name" value="alpha/beta hydrolase"/>
    <property type="match status" value="1"/>
</dbReference>
<proteinExistence type="predicted"/>
<organism evidence="3 4">
    <name type="scientific">Trichlorobacter lovleyi (strain ATCC BAA-1151 / DSM 17278 / SZ)</name>
    <name type="common">Geobacter lovleyi</name>
    <dbReference type="NCBI Taxonomy" id="398767"/>
    <lineage>
        <taxon>Bacteria</taxon>
        <taxon>Pseudomonadati</taxon>
        <taxon>Thermodesulfobacteriota</taxon>
        <taxon>Desulfuromonadia</taxon>
        <taxon>Geobacterales</taxon>
        <taxon>Geobacteraceae</taxon>
        <taxon>Trichlorobacter</taxon>
    </lineage>
</organism>
<dbReference type="Proteomes" id="UP000002420">
    <property type="component" value="Chromosome"/>
</dbReference>
<accession>B3EAE1</accession>
<dbReference type="SUPFAM" id="SSF53474">
    <property type="entry name" value="alpha/beta-Hydrolases"/>
    <property type="match status" value="1"/>
</dbReference>
<dbReference type="RefSeq" id="WP_012469721.1">
    <property type="nucleotide sequence ID" value="NC_010814.1"/>
</dbReference>
<dbReference type="AlphaFoldDB" id="B3EAE1"/>
<dbReference type="KEGG" id="glo:Glov_1663"/>
<gene>
    <name evidence="3" type="ordered locus">Glov_1663</name>
</gene>
<dbReference type="GO" id="GO:0016787">
    <property type="term" value="F:hydrolase activity"/>
    <property type="evidence" value="ECO:0007669"/>
    <property type="project" value="UniProtKB-KW"/>
</dbReference>
<dbReference type="EMBL" id="CP001089">
    <property type="protein sequence ID" value="ACD95379.1"/>
    <property type="molecule type" value="Genomic_DNA"/>
</dbReference>
<evidence type="ECO:0000256" key="1">
    <source>
        <dbReference type="ARBA" id="ARBA00022801"/>
    </source>
</evidence>
<evidence type="ECO:0000313" key="4">
    <source>
        <dbReference type="Proteomes" id="UP000002420"/>
    </source>
</evidence>
<dbReference type="PANTHER" id="PTHR43798">
    <property type="entry name" value="MONOACYLGLYCEROL LIPASE"/>
    <property type="match status" value="1"/>
</dbReference>
<dbReference type="PANTHER" id="PTHR43798:SF31">
    <property type="entry name" value="AB HYDROLASE SUPERFAMILY PROTEIN YCLE"/>
    <property type="match status" value="1"/>
</dbReference>
<sequence>MPFAGPIWYEEHGEGQPILLFVHGWCMSSAVWGLQRDFFAEQYRIIALDLRGHGQSVVPEKGTTGFGGYAADIVNVVEQLDLRDVVAVGWSLGAQTLLKAWPDLQGRLVGLVLVGATPRFSAAPHFPYGLPPKEAEGMRLKVRRSLERALEGFHRNLFVEHELDDPVVAQQVAEQLGRVVAPQPAAALAGLEALMEEELMEEAQQVTCPTLLLHGDQDRVCLPAASAWLEQRMHNCRRTLYAGCGHAPFLSRARQFNHDLLHFVGDLHGTY</sequence>
<dbReference type="InterPro" id="IPR029058">
    <property type="entry name" value="AB_hydrolase_fold"/>
</dbReference>
<keyword evidence="1 3" id="KW-0378">Hydrolase</keyword>
<evidence type="ECO:0000313" key="3">
    <source>
        <dbReference type="EMBL" id="ACD95379.1"/>
    </source>
</evidence>
<dbReference type="InterPro" id="IPR000073">
    <property type="entry name" value="AB_hydrolase_1"/>
</dbReference>
<feature type="domain" description="AB hydrolase-1" evidence="2">
    <location>
        <begin position="17"/>
        <end position="251"/>
    </location>
</feature>
<dbReference type="InterPro" id="IPR050266">
    <property type="entry name" value="AB_hydrolase_sf"/>
</dbReference>
<dbReference type="STRING" id="398767.Glov_1663"/>
<dbReference type="PRINTS" id="PR00111">
    <property type="entry name" value="ABHYDROLASE"/>
</dbReference>
<reference evidence="3 4" key="1">
    <citation type="submission" date="2008-05" db="EMBL/GenBank/DDBJ databases">
        <title>Complete sequence of chromosome of Geobacter lovleyi SZ.</title>
        <authorList>
            <consortium name="US DOE Joint Genome Institute"/>
            <person name="Lucas S."/>
            <person name="Copeland A."/>
            <person name="Lapidus A."/>
            <person name="Glavina del Rio T."/>
            <person name="Dalin E."/>
            <person name="Tice H."/>
            <person name="Bruce D."/>
            <person name="Goodwin L."/>
            <person name="Pitluck S."/>
            <person name="Chertkov O."/>
            <person name="Meincke L."/>
            <person name="Brettin T."/>
            <person name="Detter J.C."/>
            <person name="Han C."/>
            <person name="Tapia R."/>
            <person name="Kuske C.R."/>
            <person name="Schmutz J."/>
            <person name="Larimer F."/>
            <person name="Land M."/>
            <person name="Hauser L."/>
            <person name="Kyrpides N."/>
            <person name="Mikhailova N."/>
            <person name="Sung Y."/>
            <person name="Fletcher K.E."/>
            <person name="Ritalahti K.M."/>
            <person name="Loeffler F.E."/>
            <person name="Richardson P."/>
        </authorList>
    </citation>
    <scope>NUCLEOTIDE SEQUENCE [LARGE SCALE GENOMIC DNA]</scope>
    <source>
        <strain evidence="4">ATCC BAA-1151 / DSM 17278 / SZ</strain>
    </source>
</reference>
<evidence type="ECO:0000259" key="2">
    <source>
        <dbReference type="Pfam" id="PF00561"/>
    </source>
</evidence>